<feature type="transmembrane region" description="Helical" evidence="1">
    <location>
        <begin position="194"/>
        <end position="214"/>
    </location>
</feature>
<sequence>MFATVRFEPPQELTAEVLEQQDSQTIVRPSDNTRVDLQTPVFGSQERSENSAKRALVDVINTKVKITFGKRIYKSIKEARIKAALQSRFVTLSDLVREQSLVRYILIATSTVFKGAATARSVCLLHGRYLSWPRRSHGIRLTPTSDRALIHFLERRDDCGNHRLQRLEQLHAHPASQTERSLRRFNVTRFDTTLVVPFIPASLGMLVGFVLRGFQTRRFSIRGEFEYRYDDLCLVHSNSDSPLSLHRLYSTSSHAKAVDIRRSASIIPLVDYNEVPHLPSDAAAFPSQGLDETDATMRCCSAGLTQSPESVVASALLESTLAMVLFSMFRLSNSACYEQFTPQQTLAPILPSPYARTHHGCHPCRRPGCSLLDEYQGCSASQDGHQSPEAEYPVMLESARSKLKSPRWTQKIKTFTSILNSDDIVLEVRVGGFCLLHSTVSPIPTPNCKTGVGDRWVIVNPPHWHRCWDRKD</sequence>
<dbReference type="Proteomes" id="UP000027730">
    <property type="component" value="Unassembled WGS sequence"/>
</dbReference>
<evidence type="ECO:0000313" key="2">
    <source>
        <dbReference type="EMBL" id="KEQ68852.1"/>
    </source>
</evidence>
<dbReference type="STRING" id="1043004.A0A074WG51"/>
<dbReference type="RefSeq" id="XP_013423047.1">
    <property type="nucleotide sequence ID" value="XM_013567593.1"/>
</dbReference>
<dbReference type="GeneID" id="25414281"/>
<accession>A0A074WG51</accession>
<keyword evidence="1" id="KW-1133">Transmembrane helix</keyword>
<proteinExistence type="predicted"/>
<gene>
    <name evidence="2" type="ORF">M436DRAFT_67769</name>
</gene>
<dbReference type="AlphaFoldDB" id="A0A074WG51"/>
<protein>
    <submittedName>
        <fullName evidence="2">Uncharacterized protein</fullName>
    </submittedName>
</protein>
<name>A0A074WG51_9PEZI</name>
<dbReference type="EMBL" id="KL584725">
    <property type="protein sequence ID" value="KEQ68852.1"/>
    <property type="molecule type" value="Genomic_DNA"/>
</dbReference>
<evidence type="ECO:0000256" key="1">
    <source>
        <dbReference type="SAM" id="Phobius"/>
    </source>
</evidence>
<organism evidence="2 3">
    <name type="scientific">Aureobasidium namibiae CBS 147.97</name>
    <dbReference type="NCBI Taxonomy" id="1043004"/>
    <lineage>
        <taxon>Eukaryota</taxon>
        <taxon>Fungi</taxon>
        <taxon>Dikarya</taxon>
        <taxon>Ascomycota</taxon>
        <taxon>Pezizomycotina</taxon>
        <taxon>Dothideomycetes</taxon>
        <taxon>Dothideomycetidae</taxon>
        <taxon>Dothideales</taxon>
        <taxon>Saccotheciaceae</taxon>
        <taxon>Aureobasidium</taxon>
    </lineage>
</organism>
<reference evidence="2 3" key="1">
    <citation type="journal article" date="2014" name="BMC Genomics">
        <title>Genome sequencing of four Aureobasidium pullulans varieties: biotechnological potential, stress tolerance, and description of new species.</title>
        <authorList>
            <person name="Gostin Ar C."/>
            <person name="Ohm R.A."/>
            <person name="Kogej T."/>
            <person name="Sonjak S."/>
            <person name="Turk M."/>
            <person name="Zajc J."/>
            <person name="Zalar P."/>
            <person name="Grube M."/>
            <person name="Sun H."/>
            <person name="Han J."/>
            <person name="Sharma A."/>
            <person name="Chiniquy J."/>
            <person name="Ngan C.Y."/>
            <person name="Lipzen A."/>
            <person name="Barry K."/>
            <person name="Grigoriev I.V."/>
            <person name="Gunde-Cimerman N."/>
        </authorList>
    </citation>
    <scope>NUCLEOTIDE SEQUENCE [LARGE SCALE GENOMIC DNA]</scope>
    <source>
        <strain evidence="2 3">CBS 147.97</strain>
    </source>
</reference>
<keyword evidence="1" id="KW-0472">Membrane</keyword>
<evidence type="ECO:0000313" key="3">
    <source>
        <dbReference type="Proteomes" id="UP000027730"/>
    </source>
</evidence>
<keyword evidence="1" id="KW-0812">Transmembrane</keyword>
<keyword evidence="3" id="KW-1185">Reference proteome</keyword>
<dbReference type="HOGENOM" id="CLU_578671_0_0_1"/>
<dbReference type="OrthoDB" id="10056949at2759"/>